<dbReference type="Proteomes" id="UP000253594">
    <property type="component" value="Unassembled WGS sequence"/>
</dbReference>
<protein>
    <submittedName>
        <fullName evidence="1">Alpha/beta hydrolase</fullName>
    </submittedName>
</protein>
<organism evidence="1 2">
    <name type="scientific">Pseudomonas aeruginosa</name>
    <dbReference type="NCBI Taxonomy" id="287"/>
    <lineage>
        <taxon>Bacteria</taxon>
        <taxon>Pseudomonadati</taxon>
        <taxon>Pseudomonadota</taxon>
        <taxon>Gammaproteobacteria</taxon>
        <taxon>Pseudomonadales</taxon>
        <taxon>Pseudomonadaceae</taxon>
        <taxon>Pseudomonas</taxon>
    </lineage>
</organism>
<gene>
    <name evidence="1" type="ORF">DT376_34570</name>
</gene>
<name>A0A367LZ31_PSEAI</name>
<sequence>GRIAPEERGARHIGLFGLFRPLLGYALWPGYLCPSLRAGNALSRG</sequence>
<keyword evidence="1" id="KW-0378">Hydrolase</keyword>
<evidence type="ECO:0000313" key="2">
    <source>
        <dbReference type="Proteomes" id="UP000253594"/>
    </source>
</evidence>
<proteinExistence type="predicted"/>
<feature type="non-terminal residue" evidence="1">
    <location>
        <position position="1"/>
    </location>
</feature>
<dbReference type="GO" id="GO:0016787">
    <property type="term" value="F:hydrolase activity"/>
    <property type="evidence" value="ECO:0007669"/>
    <property type="project" value="UniProtKB-KW"/>
</dbReference>
<dbReference type="EMBL" id="QORE01002117">
    <property type="protein sequence ID" value="RCI70434.1"/>
    <property type="molecule type" value="Genomic_DNA"/>
</dbReference>
<comment type="caution">
    <text evidence="1">The sequence shown here is derived from an EMBL/GenBank/DDBJ whole genome shotgun (WGS) entry which is preliminary data.</text>
</comment>
<accession>A0A367LZ31</accession>
<dbReference type="AlphaFoldDB" id="A0A367LZ31"/>
<evidence type="ECO:0000313" key="1">
    <source>
        <dbReference type="EMBL" id="RCI70434.1"/>
    </source>
</evidence>
<reference evidence="1 2" key="1">
    <citation type="submission" date="2018-07" db="EMBL/GenBank/DDBJ databases">
        <title>Mechanisms of high-level aminoglycoside resistance among Gram-negative pathogens in Brazil.</title>
        <authorList>
            <person name="Ballaben A.S."/>
            <person name="Darini A.L.C."/>
            <person name="Doi Y."/>
        </authorList>
    </citation>
    <scope>NUCLEOTIDE SEQUENCE [LARGE SCALE GENOMIC DNA]</scope>
    <source>
        <strain evidence="1 2">B2-305</strain>
    </source>
</reference>